<dbReference type="EMBL" id="FOLM01000005">
    <property type="protein sequence ID" value="SFC71982.1"/>
    <property type="molecule type" value="Genomic_DNA"/>
</dbReference>
<feature type="region of interest" description="Disordered" evidence="14">
    <location>
        <begin position="37"/>
        <end position="77"/>
    </location>
</feature>
<dbReference type="STRING" id="910347.SAMN05421773_105208"/>
<feature type="active site" description="Nucleophile" evidence="13">
    <location>
        <position position="361"/>
    </location>
</feature>
<evidence type="ECO:0000313" key="16">
    <source>
        <dbReference type="EMBL" id="SFC71982.1"/>
    </source>
</evidence>
<evidence type="ECO:0000256" key="1">
    <source>
        <dbReference type="ARBA" id="ARBA00004752"/>
    </source>
</evidence>
<evidence type="ECO:0000256" key="4">
    <source>
        <dbReference type="ARBA" id="ARBA00022729"/>
    </source>
</evidence>
<dbReference type="Gene3D" id="2.60.40.3780">
    <property type="match status" value="1"/>
</dbReference>
<dbReference type="UniPathway" id="UPA00219"/>
<dbReference type="Pfam" id="PF17964">
    <property type="entry name" value="Big_10"/>
    <property type="match status" value="1"/>
</dbReference>
<keyword evidence="3" id="KW-0808">Transferase</keyword>
<evidence type="ECO:0000256" key="11">
    <source>
        <dbReference type="ARBA" id="ARBA00023316"/>
    </source>
</evidence>
<evidence type="ECO:0000259" key="15">
    <source>
        <dbReference type="PROSITE" id="PS52029"/>
    </source>
</evidence>
<dbReference type="PANTHER" id="PTHR30582">
    <property type="entry name" value="L,D-TRANSPEPTIDASE"/>
    <property type="match status" value="1"/>
</dbReference>
<proteinExistence type="predicted"/>
<evidence type="ECO:0000256" key="8">
    <source>
        <dbReference type="ARBA" id="ARBA00023139"/>
    </source>
</evidence>
<evidence type="ECO:0000256" key="9">
    <source>
        <dbReference type="ARBA" id="ARBA00023288"/>
    </source>
</evidence>
<dbReference type="OrthoDB" id="5242354at2"/>
<dbReference type="Gene3D" id="2.60.40.3710">
    <property type="match status" value="1"/>
</dbReference>
<keyword evidence="7" id="KW-0472">Membrane</keyword>
<keyword evidence="4" id="KW-0732">Signal</keyword>
<dbReference type="SUPFAM" id="SSF141523">
    <property type="entry name" value="L,D-transpeptidase catalytic domain-like"/>
    <property type="match status" value="1"/>
</dbReference>
<dbReference type="FunFam" id="2.40.440.10:FF:000005">
    <property type="entry name" value="L,D-transpeptidase 2"/>
    <property type="match status" value="1"/>
</dbReference>
<name>A0A1I1LHH7_9ACTN</name>
<dbReference type="GO" id="GO:0008360">
    <property type="term" value="P:regulation of cell shape"/>
    <property type="evidence" value="ECO:0007669"/>
    <property type="project" value="UniProtKB-UniRule"/>
</dbReference>
<keyword evidence="2" id="KW-1003">Cell membrane</keyword>
<dbReference type="GO" id="GO:0005576">
    <property type="term" value="C:extracellular region"/>
    <property type="evidence" value="ECO:0007669"/>
    <property type="project" value="TreeGrafter"/>
</dbReference>
<dbReference type="Proteomes" id="UP000199207">
    <property type="component" value="Unassembled WGS sequence"/>
</dbReference>
<keyword evidence="5 13" id="KW-0133">Cell shape</keyword>
<comment type="pathway">
    <text evidence="1 13">Cell wall biogenesis; peptidoglycan biosynthesis.</text>
</comment>
<comment type="pathway">
    <text evidence="12">Glycan biosynthesis.</text>
</comment>
<feature type="region of interest" description="Disordered" evidence="14">
    <location>
        <begin position="412"/>
        <end position="434"/>
    </location>
</feature>
<evidence type="ECO:0000256" key="6">
    <source>
        <dbReference type="ARBA" id="ARBA00022984"/>
    </source>
</evidence>
<evidence type="ECO:0000256" key="13">
    <source>
        <dbReference type="PROSITE-ProRule" id="PRU01373"/>
    </source>
</evidence>
<evidence type="ECO:0000313" key="17">
    <source>
        <dbReference type="Proteomes" id="UP000199207"/>
    </source>
</evidence>
<evidence type="ECO:0000256" key="5">
    <source>
        <dbReference type="ARBA" id="ARBA00022960"/>
    </source>
</evidence>
<dbReference type="AlphaFoldDB" id="A0A1I1LHH7"/>
<gene>
    <name evidence="16" type="ORF">SAMN05421773_105208</name>
</gene>
<keyword evidence="17" id="KW-1185">Reference proteome</keyword>
<evidence type="ECO:0000256" key="3">
    <source>
        <dbReference type="ARBA" id="ARBA00022679"/>
    </source>
</evidence>
<dbReference type="InterPro" id="IPR050979">
    <property type="entry name" value="LD-transpeptidase"/>
</dbReference>
<reference evidence="16 17" key="1">
    <citation type="submission" date="2016-10" db="EMBL/GenBank/DDBJ databases">
        <authorList>
            <person name="de Groot N.N."/>
        </authorList>
    </citation>
    <scope>NUCLEOTIDE SEQUENCE [LARGE SCALE GENOMIC DNA]</scope>
    <source>
        <strain evidence="16 17">CGMCC 4.5739</strain>
    </source>
</reference>
<evidence type="ECO:0000256" key="7">
    <source>
        <dbReference type="ARBA" id="ARBA00023136"/>
    </source>
</evidence>
<dbReference type="PROSITE" id="PS52029">
    <property type="entry name" value="LD_TPASE"/>
    <property type="match status" value="1"/>
</dbReference>
<dbReference type="InterPro" id="IPR038063">
    <property type="entry name" value="Transpep_catalytic_dom"/>
</dbReference>
<evidence type="ECO:0000256" key="14">
    <source>
        <dbReference type="SAM" id="MobiDB-lite"/>
    </source>
</evidence>
<dbReference type="GO" id="GO:0071972">
    <property type="term" value="F:peptidoglycan L,D-transpeptidase activity"/>
    <property type="evidence" value="ECO:0007669"/>
    <property type="project" value="TreeGrafter"/>
</dbReference>
<keyword evidence="6 13" id="KW-0573">Peptidoglycan synthesis</keyword>
<keyword evidence="10" id="KW-0012">Acyltransferase</keyword>
<dbReference type="Gene3D" id="2.40.440.10">
    <property type="entry name" value="L,D-transpeptidase catalytic domain-like"/>
    <property type="match status" value="1"/>
</dbReference>
<dbReference type="InterPro" id="IPR041280">
    <property type="entry name" value="Big_10"/>
</dbReference>
<keyword evidence="8" id="KW-0564">Palmitate</keyword>
<dbReference type="Pfam" id="PF03734">
    <property type="entry name" value="YkuD"/>
    <property type="match status" value="1"/>
</dbReference>
<keyword evidence="11 13" id="KW-0961">Cell wall biogenesis/degradation</keyword>
<dbReference type="GO" id="GO:0071555">
    <property type="term" value="P:cell wall organization"/>
    <property type="evidence" value="ECO:0007669"/>
    <property type="project" value="UniProtKB-UniRule"/>
</dbReference>
<organism evidence="16 17">
    <name type="scientific">Streptomyces aidingensis</name>
    <dbReference type="NCBI Taxonomy" id="910347"/>
    <lineage>
        <taxon>Bacteria</taxon>
        <taxon>Bacillati</taxon>
        <taxon>Actinomycetota</taxon>
        <taxon>Actinomycetes</taxon>
        <taxon>Kitasatosporales</taxon>
        <taxon>Streptomycetaceae</taxon>
        <taxon>Streptomyces</taxon>
    </lineage>
</organism>
<accession>A0A1I1LHH7</accession>
<evidence type="ECO:0000256" key="12">
    <source>
        <dbReference type="ARBA" id="ARBA00060592"/>
    </source>
</evidence>
<evidence type="ECO:0000256" key="2">
    <source>
        <dbReference type="ARBA" id="ARBA00022475"/>
    </source>
</evidence>
<dbReference type="GO" id="GO:0018104">
    <property type="term" value="P:peptidoglycan-protein cross-linking"/>
    <property type="evidence" value="ECO:0007669"/>
    <property type="project" value="TreeGrafter"/>
</dbReference>
<dbReference type="InterPro" id="IPR005490">
    <property type="entry name" value="LD_TPept_cat_dom"/>
</dbReference>
<keyword evidence="9 16" id="KW-0449">Lipoprotein</keyword>
<dbReference type="GO" id="GO:0016746">
    <property type="term" value="F:acyltransferase activity"/>
    <property type="evidence" value="ECO:0007669"/>
    <property type="project" value="UniProtKB-KW"/>
</dbReference>
<dbReference type="RefSeq" id="WP_093838779.1">
    <property type="nucleotide sequence ID" value="NZ_FOLM01000005.1"/>
</dbReference>
<evidence type="ECO:0000256" key="10">
    <source>
        <dbReference type="ARBA" id="ARBA00023315"/>
    </source>
</evidence>
<dbReference type="PANTHER" id="PTHR30582:SF2">
    <property type="entry name" value="L,D-TRANSPEPTIDASE YCIB-RELATED"/>
    <property type="match status" value="1"/>
</dbReference>
<feature type="domain" description="L,D-TPase catalytic" evidence="15">
    <location>
        <begin position="260"/>
        <end position="385"/>
    </location>
</feature>
<feature type="active site" description="Proton donor/acceptor" evidence="13">
    <location>
        <position position="343"/>
    </location>
</feature>
<sequence length="434" mass="46540">MSHGKAAEQRARRAATARRRLALGSALILLALGGGTTACSQDRPGPPDGTSPYDAAGDVSFGGRTGEDADRAVDPSQPLKITTGTEGVRITDVSARDQAGRTIAGELDADGSAWRSTTPLAAGAEYTVRIATEDAAGRPGRTTHVVRTSQAERAERLQVEFAPEPGTYGVGHPVVAELSEPVTDAGERALVESALRVSSEPAAEGSWYWVEDDLLHYRPREYWPANAIIRVSADLEGLRIRDGLRGGGSEELVFRTGDRVEAVADIAALTLTVKRNGEVLRQMPMTTGKEGFRTRNGKKVILGRESQVRMRGTSVGIAAGSAEDYDLDVRWAARLTWSGEYVHAAPWSLGSHGVANVSHGCTGLSTENARWFFENVRVGDIVEHINGSGADMAFFGNGFGDWNMEWEQWQQGSALAADTPDRPVTSPHRLRPGV</sequence>
<dbReference type="CDD" id="cd16913">
    <property type="entry name" value="YkuD_like"/>
    <property type="match status" value="1"/>
</dbReference>
<protein>
    <submittedName>
        <fullName evidence="16">Lipoprotein-anchoring transpeptidase ErfK/SrfK</fullName>
    </submittedName>
</protein>